<dbReference type="PANTHER" id="PTHR30043">
    <property type="entry name" value="PHOSPHONATES TRANSPORT SYSTEM PERMEASE PROTEIN"/>
    <property type="match status" value="1"/>
</dbReference>
<dbReference type="Proteomes" id="UP000242164">
    <property type="component" value="Unassembled WGS sequence"/>
</dbReference>
<dbReference type="CDD" id="cd06261">
    <property type="entry name" value="TM_PBP2"/>
    <property type="match status" value="1"/>
</dbReference>
<comment type="subcellular location">
    <subcellularLocation>
        <location evidence="2">Cell envelope</location>
    </subcellularLocation>
    <subcellularLocation>
        <location evidence="7">Cell membrane</location>
        <topology evidence="7">Multi-pass membrane protein</topology>
    </subcellularLocation>
    <subcellularLocation>
        <location evidence="1">Membrane</location>
        <topology evidence="1">Multi-pass membrane protein</topology>
    </subcellularLocation>
</comment>
<feature type="transmembrane region" description="Helical" evidence="7">
    <location>
        <begin position="81"/>
        <end position="103"/>
    </location>
</feature>
<keyword evidence="6 7" id="KW-0472">Membrane</keyword>
<dbReference type="AlphaFoldDB" id="A0AAX2CIB1"/>
<evidence type="ECO:0000259" key="8">
    <source>
        <dbReference type="PROSITE" id="PS50928"/>
    </source>
</evidence>
<evidence type="ECO:0000256" key="1">
    <source>
        <dbReference type="ARBA" id="ARBA00004141"/>
    </source>
</evidence>
<feature type="transmembrane region" description="Helical" evidence="7">
    <location>
        <begin position="215"/>
        <end position="235"/>
    </location>
</feature>
<dbReference type="NCBIfam" id="TIGR01097">
    <property type="entry name" value="PhnE"/>
    <property type="match status" value="1"/>
</dbReference>
<sequence>MMNKPTVIVPKPKQMSLYRWMIFIALMLLYIWAFSGIPVEGIKDTAGQITKAILSGIVNPDWTYVSLPGGEDLLHGLVDTLAIAILGTFVSAFLSIPFAFWAAKNMNAGKGMSSIGKFVLSFIRTFPELVMALLFIKAVGPGSFAGVLALGLHSIGMLGKLYAEGIENIEKGPIEALVTNGANRFQILWYAVWPQVLPDFLSYTLYRFEINVRSAAILGVIGAGGIGTPLIFALSSRNWPRVGIILLGIIIMVIIVDFLSSSIRKRIV</sequence>
<evidence type="ECO:0000256" key="5">
    <source>
        <dbReference type="ARBA" id="ARBA00022989"/>
    </source>
</evidence>
<feature type="transmembrane region" description="Helical" evidence="7">
    <location>
        <begin position="20"/>
        <end position="37"/>
    </location>
</feature>
<evidence type="ECO:0000256" key="4">
    <source>
        <dbReference type="ARBA" id="ARBA00022692"/>
    </source>
</evidence>
<dbReference type="PROSITE" id="PS50928">
    <property type="entry name" value="ABC_TM1"/>
    <property type="match status" value="1"/>
</dbReference>
<gene>
    <name evidence="9" type="ORF">BCB44BAC_02655</name>
</gene>
<dbReference type="GO" id="GO:0015416">
    <property type="term" value="F:ABC-type phosphonate transporter activity"/>
    <property type="evidence" value="ECO:0007669"/>
    <property type="project" value="InterPro"/>
</dbReference>
<evidence type="ECO:0000313" key="9">
    <source>
        <dbReference type="EMBL" id="SCL95879.1"/>
    </source>
</evidence>
<dbReference type="InterPro" id="IPR005769">
    <property type="entry name" value="PhnE/PtxC"/>
</dbReference>
<dbReference type="InterPro" id="IPR000515">
    <property type="entry name" value="MetI-like"/>
</dbReference>
<dbReference type="PANTHER" id="PTHR30043:SF8">
    <property type="entry name" value="ABC TRANSPORTER, PERMEASE PROTEIN CC0363, PUTATIVE-RELATED"/>
    <property type="match status" value="1"/>
</dbReference>
<feature type="transmembrane region" description="Helical" evidence="7">
    <location>
        <begin position="241"/>
        <end position="259"/>
    </location>
</feature>
<dbReference type="Pfam" id="PF00528">
    <property type="entry name" value="BPD_transp_1"/>
    <property type="match status" value="1"/>
</dbReference>
<dbReference type="GO" id="GO:0005886">
    <property type="term" value="C:plasma membrane"/>
    <property type="evidence" value="ECO:0007669"/>
    <property type="project" value="UniProtKB-SubCell"/>
</dbReference>
<evidence type="ECO:0000256" key="2">
    <source>
        <dbReference type="ARBA" id="ARBA00004196"/>
    </source>
</evidence>
<keyword evidence="5 7" id="KW-1133">Transmembrane helix</keyword>
<organism evidence="9 10">
    <name type="scientific">Bacillus cytotoxicus</name>
    <dbReference type="NCBI Taxonomy" id="580165"/>
    <lineage>
        <taxon>Bacteria</taxon>
        <taxon>Bacillati</taxon>
        <taxon>Bacillota</taxon>
        <taxon>Bacilli</taxon>
        <taxon>Bacillales</taxon>
        <taxon>Bacillaceae</taxon>
        <taxon>Bacillus</taxon>
        <taxon>Bacillus cereus group</taxon>
    </lineage>
</organism>
<keyword evidence="3 7" id="KW-0813">Transport</keyword>
<proteinExistence type="inferred from homology"/>
<protein>
    <submittedName>
        <fullName evidence="9">Phosphonate ABC transporter, inner membrane subunit</fullName>
    </submittedName>
</protein>
<comment type="caution">
    <text evidence="9">The sequence shown here is derived from an EMBL/GenBank/DDBJ whole genome shotgun (WGS) entry which is preliminary data.</text>
</comment>
<dbReference type="GO" id="GO:0030313">
    <property type="term" value="C:cell envelope"/>
    <property type="evidence" value="ECO:0007669"/>
    <property type="project" value="UniProtKB-SubCell"/>
</dbReference>
<evidence type="ECO:0000313" key="10">
    <source>
        <dbReference type="Proteomes" id="UP000242164"/>
    </source>
</evidence>
<dbReference type="SUPFAM" id="SSF161098">
    <property type="entry name" value="MetI-like"/>
    <property type="match status" value="1"/>
</dbReference>
<name>A0AAX2CIB1_9BACI</name>
<comment type="similarity">
    <text evidence="7">Belongs to the binding-protein-dependent transport system permease family.</text>
</comment>
<dbReference type="InterPro" id="IPR035906">
    <property type="entry name" value="MetI-like_sf"/>
</dbReference>
<dbReference type="Gene3D" id="1.10.3720.10">
    <property type="entry name" value="MetI-like"/>
    <property type="match status" value="1"/>
</dbReference>
<dbReference type="EMBL" id="FMIK01000034">
    <property type="protein sequence ID" value="SCL95879.1"/>
    <property type="molecule type" value="Genomic_DNA"/>
</dbReference>
<accession>A0AAX2CIB1</accession>
<feature type="domain" description="ABC transmembrane type-1" evidence="8">
    <location>
        <begin position="77"/>
        <end position="260"/>
    </location>
</feature>
<evidence type="ECO:0000256" key="6">
    <source>
        <dbReference type="ARBA" id="ARBA00023136"/>
    </source>
</evidence>
<evidence type="ECO:0000256" key="3">
    <source>
        <dbReference type="ARBA" id="ARBA00022448"/>
    </source>
</evidence>
<keyword evidence="4 7" id="KW-0812">Transmembrane</keyword>
<reference evidence="9 10" key="1">
    <citation type="submission" date="2016-08" db="EMBL/GenBank/DDBJ databases">
        <authorList>
            <person name="Loux V."/>
            <person name="Rue O."/>
        </authorList>
    </citation>
    <scope>NUCLEOTIDE SEQUENCE [LARGE SCALE GENOMIC DNA]</scope>
    <source>
        <strain evidence="9 10">AFSSA_08CEB44bac</strain>
    </source>
</reference>
<evidence type="ECO:0000256" key="7">
    <source>
        <dbReference type="RuleBase" id="RU363032"/>
    </source>
</evidence>